<evidence type="ECO:0000256" key="9">
    <source>
        <dbReference type="RuleBase" id="RU369079"/>
    </source>
</evidence>
<dbReference type="EMBL" id="OBQD01000014">
    <property type="protein sequence ID" value="SOC45134.1"/>
    <property type="molecule type" value="Genomic_DNA"/>
</dbReference>
<dbReference type="Proteomes" id="UP000219167">
    <property type="component" value="Unassembled WGS sequence"/>
</dbReference>
<dbReference type="PANTHER" id="PTHR35011:SF2">
    <property type="entry name" value="2,3-DIKETO-L-GULONATE TRAP TRANSPORTER SMALL PERMEASE PROTEIN YIAM"/>
    <property type="match status" value="1"/>
</dbReference>
<evidence type="ECO:0000256" key="6">
    <source>
        <dbReference type="ARBA" id="ARBA00022989"/>
    </source>
</evidence>
<keyword evidence="2 9" id="KW-0813">Transport</keyword>
<dbReference type="InterPro" id="IPR055348">
    <property type="entry name" value="DctQ"/>
</dbReference>
<gene>
    <name evidence="11" type="ORF">SAMN05892877_11412</name>
</gene>
<dbReference type="OrthoDB" id="4964541at2"/>
<dbReference type="Pfam" id="PF04290">
    <property type="entry name" value="DctQ"/>
    <property type="match status" value="1"/>
</dbReference>
<evidence type="ECO:0000313" key="11">
    <source>
        <dbReference type="EMBL" id="SOC45134.1"/>
    </source>
</evidence>
<dbReference type="GO" id="GO:0022857">
    <property type="term" value="F:transmembrane transporter activity"/>
    <property type="evidence" value="ECO:0007669"/>
    <property type="project" value="UniProtKB-UniRule"/>
</dbReference>
<evidence type="ECO:0000259" key="10">
    <source>
        <dbReference type="Pfam" id="PF04290"/>
    </source>
</evidence>
<comment type="function">
    <text evidence="9">Part of the tripartite ATP-independent periplasmic (TRAP) transport system.</text>
</comment>
<keyword evidence="7 9" id="KW-0472">Membrane</keyword>
<evidence type="ECO:0000256" key="8">
    <source>
        <dbReference type="ARBA" id="ARBA00038436"/>
    </source>
</evidence>
<evidence type="ECO:0000256" key="2">
    <source>
        <dbReference type="ARBA" id="ARBA00022448"/>
    </source>
</evidence>
<dbReference type="GO" id="GO:0015740">
    <property type="term" value="P:C4-dicarboxylate transport"/>
    <property type="evidence" value="ECO:0007669"/>
    <property type="project" value="TreeGrafter"/>
</dbReference>
<dbReference type="AlphaFoldDB" id="A0A285UTD8"/>
<keyword evidence="6 9" id="KW-1133">Transmembrane helix</keyword>
<dbReference type="PANTHER" id="PTHR35011">
    <property type="entry name" value="2,3-DIKETO-L-GULONATE TRAP TRANSPORTER SMALL PERMEASE PROTEIN YIAM"/>
    <property type="match status" value="1"/>
</dbReference>
<comment type="subcellular location">
    <subcellularLocation>
        <location evidence="1 9">Cell inner membrane</location>
        <topology evidence="1 9">Multi-pass membrane protein</topology>
    </subcellularLocation>
</comment>
<dbReference type="InterPro" id="IPR007387">
    <property type="entry name" value="TRAP_DctQ"/>
</dbReference>
<comment type="similarity">
    <text evidence="8 9">Belongs to the TRAP transporter small permease family.</text>
</comment>
<keyword evidence="3" id="KW-1003">Cell membrane</keyword>
<keyword evidence="12" id="KW-1185">Reference proteome</keyword>
<name>A0A285UTD8_9HYPH</name>
<reference evidence="11 12" key="1">
    <citation type="submission" date="2017-08" db="EMBL/GenBank/DDBJ databases">
        <authorList>
            <person name="de Groot N.N."/>
        </authorList>
    </citation>
    <scope>NUCLEOTIDE SEQUENCE [LARGE SCALE GENOMIC DNA]</scope>
    <source>
        <strain evidence="11 12">JC85</strain>
    </source>
</reference>
<accession>A0A285UTD8</accession>
<evidence type="ECO:0000256" key="7">
    <source>
        <dbReference type="ARBA" id="ARBA00023136"/>
    </source>
</evidence>
<feature type="transmembrane region" description="Helical" evidence="9">
    <location>
        <begin position="85"/>
        <end position="106"/>
    </location>
</feature>
<protein>
    <recommendedName>
        <fullName evidence="9">TRAP transporter small permease protein</fullName>
    </recommendedName>
</protein>
<evidence type="ECO:0000256" key="4">
    <source>
        <dbReference type="ARBA" id="ARBA00022519"/>
    </source>
</evidence>
<feature type="domain" description="Tripartite ATP-independent periplasmic transporters DctQ component" evidence="10">
    <location>
        <begin position="22"/>
        <end position="150"/>
    </location>
</feature>
<keyword evidence="5 9" id="KW-0812">Transmembrane</keyword>
<evidence type="ECO:0000256" key="1">
    <source>
        <dbReference type="ARBA" id="ARBA00004429"/>
    </source>
</evidence>
<feature type="transmembrane region" description="Helical" evidence="9">
    <location>
        <begin position="7"/>
        <end position="34"/>
    </location>
</feature>
<comment type="subunit">
    <text evidence="9">The complex comprises the extracytoplasmic solute receptor protein and the two transmembrane proteins.</text>
</comment>
<evidence type="ECO:0000313" key="12">
    <source>
        <dbReference type="Proteomes" id="UP000219167"/>
    </source>
</evidence>
<dbReference type="GO" id="GO:0005886">
    <property type="term" value="C:plasma membrane"/>
    <property type="evidence" value="ECO:0007669"/>
    <property type="project" value="UniProtKB-SubCell"/>
</dbReference>
<evidence type="ECO:0000256" key="3">
    <source>
        <dbReference type="ARBA" id="ARBA00022475"/>
    </source>
</evidence>
<evidence type="ECO:0000256" key="5">
    <source>
        <dbReference type="ARBA" id="ARBA00022692"/>
    </source>
</evidence>
<keyword evidence="4 9" id="KW-0997">Cell inner membrane</keyword>
<proteinExistence type="inferred from homology"/>
<sequence>MRYVDWLFRLFETILVALLACMVIMVFGNVVLRYGFNSGITVSEELSRFAFIWLAFLGTVVGMRDRAHLGADFLVSALPPLGRKICFVLCSMLIIWSCSLIFLGTIRGHSINMQNYSPVMGIPMEYVYASAYVLSIGIIALTAARLYQFARGRISNDDLFSAVDAEEALAIETPGPGRTAAKSEEKNQ</sequence>
<comment type="caution">
    <text evidence="9">Lacks conserved residue(s) required for the propagation of feature annotation.</text>
</comment>
<dbReference type="RefSeq" id="WP_097141749.1">
    <property type="nucleotide sequence ID" value="NZ_OBQD01000014.1"/>
</dbReference>
<feature type="transmembrane region" description="Helical" evidence="9">
    <location>
        <begin position="126"/>
        <end position="147"/>
    </location>
</feature>
<organism evidence="11 12">
    <name type="scientific">Rhizobium subbaraonis</name>
    <dbReference type="NCBI Taxonomy" id="908946"/>
    <lineage>
        <taxon>Bacteria</taxon>
        <taxon>Pseudomonadati</taxon>
        <taxon>Pseudomonadota</taxon>
        <taxon>Alphaproteobacteria</taxon>
        <taxon>Hyphomicrobiales</taxon>
        <taxon>Rhizobiaceae</taxon>
        <taxon>Rhizobium/Agrobacterium group</taxon>
        <taxon>Rhizobium</taxon>
    </lineage>
</organism>